<sequence>MGSIPQNIKRLGKKLSEIEKLKIRQANGETLESNQLTKIAKEKEFREELEKLKQPASFDEILISDELWYQKLMEKEEEEAEIEEALYGPKYPEDEFMDDMDSHDNSDLLCQLSRPPEHREYKTAKDVGKLNNYGGQWGEQKELNVLTETNEMWVIFNFSHIEEGKGKWCPKNKSWQKYHTAEFDYGKIYVPNSMVFKNIYDKTKGDPEREFLGLIRFMGPHVEIPWRLQYAPELCHFEYTTPKAITGSSSKLRAELYEKDWLITGDGSGHRATMKMWNNL</sequence>
<accession>A0A6C0L0T3</accession>
<proteinExistence type="predicted"/>
<name>A0A6C0L0T3_9ZZZZ</name>
<dbReference type="AlphaFoldDB" id="A0A6C0L0T3"/>
<dbReference type="EMBL" id="MN741029">
    <property type="protein sequence ID" value="QHU23439.1"/>
    <property type="molecule type" value="Genomic_DNA"/>
</dbReference>
<reference evidence="1" key="1">
    <citation type="journal article" date="2020" name="Nature">
        <title>Giant virus diversity and host interactions through global metagenomics.</title>
        <authorList>
            <person name="Schulz F."/>
            <person name="Roux S."/>
            <person name="Paez-Espino D."/>
            <person name="Jungbluth S."/>
            <person name="Walsh D.A."/>
            <person name="Denef V.J."/>
            <person name="McMahon K.D."/>
            <person name="Konstantinidis K.T."/>
            <person name="Eloe-Fadrosh E.A."/>
            <person name="Kyrpides N.C."/>
            <person name="Woyke T."/>
        </authorList>
    </citation>
    <scope>NUCLEOTIDE SEQUENCE</scope>
    <source>
        <strain evidence="1">GVMAG-S-ERX555907-94</strain>
    </source>
</reference>
<protein>
    <submittedName>
        <fullName evidence="1">Uncharacterized protein</fullName>
    </submittedName>
</protein>
<evidence type="ECO:0000313" key="1">
    <source>
        <dbReference type="EMBL" id="QHU23439.1"/>
    </source>
</evidence>
<organism evidence="1">
    <name type="scientific">viral metagenome</name>
    <dbReference type="NCBI Taxonomy" id="1070528"/>
    <lineage>
        <taxon>unclassified sequences</taxon>
        <taxon>metagenomes</taxon>
        <taxon>organismal metagenomes</taxon>
    </lineage>
</organism>